<dbReference type="OMA" id="FTETRFD"/>
<dbReference type="Proteomes" id="UP000076078">
    <property type="component" value="Unassembled WGS sequence"/>
</dbReference>
<protein>
    <submittedName>
        <fullName evidence="5">GTP-binding protein</fullName>
    </submittedName>
</protein>
<dbReference type="InterPro" id="IPR006703">
    <property type="entry name" value="G_AIG1"/>
</dbReference>
<dbReference type="PROSITE" id="PS51720">
    <property type="entry name" value="G_AIG1"/>
    <property type="match status" value="1"/>
</dbReference>
<feature type="compositionally biased region" description="Basic and acidic residues" evidence="3">
    <location>
        <begin position="63"/>
        <end position="84"/>
    </location>
</feature>
<dbReference type="InterPro" id="IPR045058">
    <property type="entry name" value="GIMA/IAN/Toc"/>
</dbReference>
<comment type="caution">
    <text evidence="5">The sequence shown here is derived from an EMBL/GenBank/DDBJ whole genome shotgun (WGS) entry which is preliminary data.</text>
</comment>
<evidence type="ECO:0000256" key="1">
    <source>
        <dbReference type="ARBA" id="ARBA00022741"/>
    </source>
</evidence>
<dbReference type="STRING" id="361077.A0A151Z812"/>
<dbReference type="PANTHER" id="PTHR10903">
    <property type="entry name" value="GTPASE, IMAP FAMILY MEMBER-RELATED"/>
    <property type="match status" value="1"/>
</dbReference>
<dbReference type="Pfam" id="PF04548">
    <property type="entry name" value="AIG1"/>
    <property type="match status" value="1"/>
</dbReference>
<feature type="compositionally biased region" description="Low complexity" evidence="3">
    <location>
        <begin position="31"/>
        <end position="62"/>
    </location>
</feature>
<keyword evidence="2" id="KW-0342">GTP-binding</keyword>
<dbReference type="PANTHER" id="PTHR10903:SF184">
    <property type="entry name" value="GTP-BINDING PROTEIN A"/>
    <property type="match status" value="1"/>
</dbReference>
<dbReference type="GO" id="GO:0005525">
    <property type="term" value="F:GTP binding"/>
    <property type="evidence" value="ECO:0007669"/>
    <property type="project" value="UniProtKB-KW"/>
</dbReference>
<proteinExistence type="predicted"/>
<evidence type="ECO:0000256" key="3">
    <source>
        <dbReference type="SAM" id="MobiDB-lite"/>
    </source>
</evidence>
<organism evidence="5 6">
    <name type="scientific">Tieghemostelium lacteum</name>
    <name type="common">Slime mold</name>
    <name type="synonym">Dictyostelium lacteum</name>
    <dbReference type="NCBI Taxonomy" id="361077"/>
    <lineage>
        <taxon>Eukaryota</taxon>
        <taxon>Amoebozoa</taxon>
        <taxon>Evosea</taxon>
        <taxon>Eumycetozoa</taxon>
        <taxon>Dictyostelia</taxon>
        <taxon>Dictyosteliales</taxon>
        <taxon>Raperosteliaceae</taxon>
        <taxon>Tieghemostelium</taxon>
    </lineage>
</organism>
<evidence type="ECO:0000313" key="5">
    <source>
        <dbReference type="EMBL" id="KYQ89924.1"/>
    </source>
</evidence>
<keyword evidence="6" id="KW-1185">Reference proteome</keyword>
<dbReference type="SUPFAM" id="SSF52540">
    <property type="entry name" value="P-loop containing nucleoside triphosphate hydrolases"/>
    <property type="match status" value="1"/>
</dbReference>
<feature type="domain" description="AIG1-type G" evidence="4">
    <location>
        <begin position="162"/>
        <end position="399"/>
    </location>
</feature>
<dbReference type="InParanoid" id="A0A151Z812"/>
<feature type="compositionally biased region" description="Basic and acidic residues" evidence="3">
    <location>
        <begin position="18"/>
        <end position="30"/>
    </location>
</feature>
<dbReference type="OrthoDB" id="14404at2759"/>
<evidence type="ECO:0000256" key="2">
    <source>
        <dbReference type="ARBA" id="ARBA00023134"/>
    </source>
</evidence>
<evidence type="ECO:0000313" key="6">
    <source>
        <dbReference type="Proteomes" id="UP000076078"/>
    </source>
</evidence>
<dbReference type="FunCoup" id="A0A151Z812">
    <property type="interactions" value="1"/>
</dbReference>
<reference evidence="5 6" key="1">
    <citation type="submission" date="2015-12" db="EMBL/GenBank/DDBJ databases">
        <title>Dictyostelia acquired genes for synthesis and detection of signals that induce cell-type specialization by lateral gene transfer from prokaryotes.</title>
        <authorList>
            <person name="Gloeckner G."/>
            <person name="Schaap P."/>
        </authorList>
    </citation>
    <scope>NUCLEOTIDE SEQUENCE [LARGE SCALE GENOMIC DNA]</scope>
    <source>
        <strain evidence="5 6">TK</strain>
    </source>
</reference>
<name>A0A151Z812_TIELA</name>
<gene>
    <name evidence="5" type="ORF">DLAC_08493</name>
</gene>
<dbReference type="AlphaFoldDB" id="A0A151Z812"/>
<dbReference type="Gene3D" id="3.40.50.300">
    <property type="entry name" value="P-loop containing nucleotide triphosphate hydrolases"/>
    <property type="match status" value="1"/>
</dbReference>
<feature type="region of interest" description="Disordered" evidence="3">
    <location>
        <begin position="1"/>
        <end position="91"/>
    </location>
</feature>
<dbReference type="EMBL" id="LODT01000037">
    <property type="protein sequence ID" value="KYQ89924.1"/>
    <property type="molecule type" value="Genomic_DNA"/>
</dbReference>
<evidence type="ECO:0000259" key="4">
    <source>
        <dbReference type="PROSITE" id="PS51720"/>
    </source>
</evidence>
<accession>A0A151Z812</accession>
<dbReference type="InterPro" id="IPR027417">
    <property type="entry name" value="P-loop_NTPase"/>
</dbReference>
<sequence length="462" mass="51484">MFNINPYKKSKSPFSPNSKDKEKEKEKEKSSSSSKKSSSSSSSTSSPKSPSITSVNTSSSSSSREKKSSSKKDDKYAMTPKHENNSLSLTSISEITNSLTATHTPTDTSMTAEDASEVGEDYDPFLSILEDPNEESQGASGGIEKETTEELQEMLSLLKGIQNECNVLLLGRTGVGKSSTLNTVFGIDIPVHSSESCTQDPFTYSRCVNGFKLNIIDTPGFLDSQGDAVDSVNMLKIQRYLSGKTIHCVLFVEKFTETRFDGAHQLVINQFTEKLGAQLWRNAAIVLTYANSVLPDSCYDGFDEEDDIGPWRKHYDERAAQFRKFFSNILAQLPQDDYTPKQIPIFAMENSRRCKRNEQGQRVLIDGSACLHNLINGLLRMVDPKTAFLFMGHLRAKNKPTKGHRGDQNDRERSIVENITEILKLFVVPPFDQLGKGTIAKILENWGKKLDKFGNLQNLLKI</sequence>
<keyword evidence="1" id="KW-0547">Nucleotide-binding</keyword>